<organism evidence="2 3">
    <name type="scientific">Oryza sativa subsp. japonica</name>
    <name type="common">Rice</name>
    <dbReference type="NCBI Taxonomy" id="39947"/>
    <lineage>
        <taxon>Eukaryota</taxon>
        <taxon>Viridiplantae</taxon>
        <taxon>Streptophyta</taxon>
        <taxon>Embryophyta</taxon>
        <taxon>Tracheophyta</taxon>
        <taxon>Spermatophyta</taxon>
        <taxon>Magnoliopsida</taxon>
        <taxon>Liliopsida</taxon>
        <taxon>Poales</taxon>
        <taxon>Poaceae</taxon>
        <taxon>BOP clade</taxon>
        <taxon>Oryzoideae</taxon>
        <taxon>Oryzeae</taxon>
        <taxon>Oryzinae</taxon>
        <taxon>Oryza</taxon>
        <taxon>Oryza sativa</taxon>
    </lineage>
</organism>
<dbReference type="EMBL" id="AP005593">
    <property type="protein sequence ID" value="BAD23450.1"/>
    <property type="molecule type" value="Genomic_DNA"/>
</dbReference>
<proteinExistence type="predicted"/>
<reference evidence="3" key="2">
    <citation type="journal article" date="2008" name="Nucleic Acids Res.">
        <title>The rice annotation project database (RAP-DB): 2008 update.</title>
        <authorList>
            <consortium name="The rice annotation project (RAP)"/>
        </authorList>
    </citation>
    <scope>GENOME REANNOTATION</scope>
    <source>
        <strain evidence="3">cv. Nipponbare</strain>
    </source>
</reference>
<evidence type="ECO:0000313" key="3">
    <source>
        <dbReference type="Proteomes" id="UP000000763"/>
    </source>
</evidence>
<evidence type="ECO:0000313" key="2">
    <source>
        <dbReference type="EMBL" id="BAD23450.1"/>
    </source>
</evidence>
<feature type="region of interest" description="Disordered" evidence="1">
    <location>
        <begin position="348"/>
        <end position="377"/>
    </location>
</feature>
<dbReference type="AlphaFoldDB" id="Q6K3X0"/>
<sequence>MEGDSAGRMGQIQDICFSQGYQQEGLDLNISSFCYCEDCHLVDNMSPFVSLGGDPENDADDGGVALPGGGHEVLRPVIAAACTRAGDAAAAAAGRGGQPGKVPLRRMRRWRKRAGDVADDPQLRAGLDYSIHAAPQSSYMLDCVTAARLGGWHRDTPSDSEWWRGWVVVSGCSDEIGDGDVLLLAEREQVPARGLDEVSTQGARLMGGLVDGVKAGVSSPFNSARVAGRQGCERAWQLAAAGGRRRAEVEPDLGSYSIIAVDEAHERTLSTDLNDDAVPEIFALGVLNSRGGGSGELREGAGVVGPTSISSHPPPPSGAVGAVSRDAGSAFPAAAGSVSHVTTASLSLGAAPSTTRRGRERSLDPGVGGGGDGATPTEVWRQWSLTRVEESSPNTGIPPNTLPPPLSDSPMAMAHRIVSLAGLEEVVRTRAGRQGVAVDVVDSVRNAPRMLSVLMALEVDYEWVVYENNIHRLRAVATLCRVLEALDIFVFPRLRLEPTNARGISNLRYRANRIRKMAVKAGGSLRAPAITLGNHLRNFTTQLRSEARTAEWVEARLPRLRQHVQNVAALPADFTAPPDPDM</sequence>
<reference evidence="3" key="1">
    <citation type="journal article" date="2005" name="Nature">
        <title>The map-based sequence of the rice genome.</title>
        <authorList>
            <consortium name="International rice genome sequencing project (IRGSP)"/>
            <person name="Matsumoto T."/>
            <person name="Wu J."/>
            <person name="Kanamori H."/>
            <person name="Katayose Y."/>
            <person name="Fujisawa M."/>
            <person name="Namiki N."/>
            <person name="Mizuno H."/>
            <person name="Yamamoto K."/>
            <person name="Antonio B.A."/>
            <person name="Baba T."/>
            <person name="Sakata K."/>
            <person name="Nagamura Y."/>
            <person name="Aoki H."/>
            <person name="Arikawa K."/>
            <person name="Arita K."/>
            <person name="Bito T."/>
            <person name="Chiden Y."/>
            <person name="Fujitsuka N."/>
            <person name="Fukunaka R."/>
            <person name="Hamada M."/>
            <person name="Harada C."/>
            <person name="Hayashi A."/>
            <person name="Hijishita S."/>
            <person name="Honda M."/>
            <person name="Hosokawa S."/>
            <person name="Ichikawa Y."/>
            <person name="Idonuma A."/>
            <person name="Iijima M."/>
            <person name="Ikeda M."/>
            <person name="Ikeno M."/>
            <person name="Ito K."/>
            <person name="Ito S."/>
            <person name="Ito T."/>
            <person name="Ito Y."/>
            <person name="Ito Y."/>
            <person name="Iwabuchi A."/>
            <person name="Kamiya K."/>
            <person name="Karasawa W."/>
            <person name="Kurita K."/>
            <person name="Katagiri S."/>
            <person name="Kikuta A."/>
            <person name="Kobayashi H."/>
            <person name="Kobayashi N."/>
            <person name="Machita K."/>
            <person name="Maehara T."/>
            <person name="Masukawa M."/>
            <person name="Mizubayashi T."/>
            <person name="Mukai Y."/>
            <person name="Nagasaki H."/>
            <person name="Nagata Y."/>
            <person name="Naito S."/>
            <person name="Nakashima M."/>
            <person name="Nakama Y."/>
            <person name="Nakamichi Y."/>
            <person name="Nakamura M."/>
            <person name="Meguro A."/>
            <person name="Negishi M."/>
            <person name="Ohta I."/>
            <person name="Ohta T."/>
            <person name="Okamoto M."/>
            <person name="Ono N."/>
            <person name="Saji S."/>
            <person name="Sakaguchi M."/>
            <person name="Sakai K."/>
            <person name="Shibata M."/>
            <person name="Shimokawa T."/>
            <person name="Song J."/>
            <person name="Takazaki Y."/>
            <person name="Terasawa K."/>
            <person name="Tsugane M."/>
            <person name="Tsuji K."/>
            <person name="Ueda S."/>
            <person name="Waki K."/>
            <person name="Yamagata H."/>
            <person name="Yamamoto M."/>
            <person name="Yamamoto S."/>
            <person name="Yamane H."/>
            <person name="Yoshiki S."/>
            <person name="Yoshihara R."/>
            <person name="Yukawa K."/>
            <person name="Zhong H."/>
            <person name="Yano M."/>
            <person name="Yuan Q."/>
            <person name="Ouyang S."/>
            <person name="Liu J."/>
            <person name="Jones K.M."/>
            <person name="Gansberger K."/>
            <person name="Moffat K."/>
            <person name="Hill J."/>
            <person name="Bera J."/>
            <person name="Fadrosh D."/>
            <person name="Jin S."/>
            <person name="Johri S."/>
            <person name="Kim M."/>
            <person name="Overton L."/>
            <person name="Reardon M."/>
            <person name="Tsitrin T."/>
            <person name="Vuong H."/>
            <person name="Weaver B."/>
            <person name="Ciecko A."/>
            <person name="Tallon L."/>
            <person name="Jackson J."/>
            <person name="Pai G."/>
            <person name="Aken S.V."/>
            <person name="Utterback T."/>
            <person name="Reidmuller S."/>
            <person name="Feldblyum T."/>
            <person name="Hsiao J."/>
            <person name="Zismann V."/>
            <person name="Iobst S."/>
            <person name="de Vazeille A.R."/>
            <person name="Buell C.R."/>
            <person name="Ying K."/>
            <person name="Li Y."/>
            <person name="Lu T."/>
            <person name="Huang Y."/>
            <person name="Zhao Q."/>
            <person name="Feng Q."/>
            <person name="Zhang L."/>
            <person name="Zhu J."/>
            <person name="Weng Q."/>
            <person name="Mu J."/>
            <person name="Lu Y."/>
            <person name="Fan D."/>
            <person name="Liu Y."/>
            <person name="Guan J."/>
            <person name="Zhang Y."/>
            <person name="Yu S."/>
            <person name="Liu X."/>
            <person name="Zhang Y."/>
            <person name="Hong G."/>
            <person name="Han B."/>
            <person name="Choisne N."/>
            <person name="Demange N."/>
            <person name="Orjeda G."/>
            <person name="Samain S."/>
            <person name="Cattolico L."/>
            <person name="Pelletier E."/>
            <person name="Couloux A."/>
            <person name="Segurens B."/>
            <person name="Wincker P."/>
            <person name="D'Hont A."/>
            <person name="Scarpelli C."/>
            <person name="Weissenbach J."/>
            <person name="Salanoubat M."/>
            <person name="Quetier F."/>
            <person name="Yu Y."/>
            <person name="Kim H.R."/>
            <person name="Rambo T."/>
            <person name="Currie J."/>
            <person name="Collura K."/>
            <person name="Luo M."/>
            <person name="Yang T."/>
            <person name="Ammiraju J.S.S."/>
            <person name="Engler F."/>
            <person name="Soderlund C."/>
            <person name="Wing R.A."/>
            <person name="Palmer L.E."/>
            <person name="de la Bastide M."/>
            <person name="Spiegel L."/>
            <person name="Nascimento L."/>
            <person name="Zutavern T."/>
            <person name="O'Shaughnessy A."/>
            <person name="Dike S."/>
            <person name="Dedhia N."/>
            <person name="Preston R."/>
            <person name="Balija V."/>
            <person name="McCombie W.R."/>
            <person name="Chow T."/>
            <person name="Chen H."/>
            <person name="Chung M."/>
            <person name="Chen C."/>
            <person name="Shaw J."/>
            <person name="Wu H."/>
            <person name="Hsiao K."/>
            <person name="Chao Y."/>
            <person name="Chu M."/>
            <person name="Cheng C."/>
            <person name="Hour A."/>
            <person name="Lee P."/>
            <person name="Lin S."/>
            <person name="Lin Y."/>
            <person name="Liou J."/>
            <person name="Liu S."/>
            <person name="Hsing Y."/>
            <person name="Raghuvanshi S."/>
            <person name="Mohanty A."/>
            <person name="Bharti A.K."/>
            <person name="Gaur A."/>
            <person name="Gupta V."/>
            <person name="Kumar D."/>
            <person name="Ravi V."/>
            <person name="Vij S."/>
            <person name="Kapur A."/>
            <person name="Khurana P."/>
            <person name="Khurana P."/>
            <person name="Khurana J.P."/>
            <person name="Tyagi A.K."/>
            <person name="Gaikwad K."/>
            <person name="Singh A."/>
            <person name="Dalal V."/>
            <person name="Srivastava S."/>
            <person name="Dixit A."/>
            <person name="Pal A.K."/>
            <person name="Ghazi I.A."/>
            <person name="Yadav M."/>
            <person name="Pandit A."/>
            <person name="Bhargava A."/>
            <person name="Sureshbabu K."/>
            <person name="Batra K."/>
            <person name="Sharma T.R."/>
            <person name="Mohapatra T."/>
            <person name="Singh N.K."/>
            <person name="Messing J."/>
            <person name="Nelson A.B."/>
            <person name="Fuks G."/>
            <person name="Kavchok S."/>
            <person name="Keizer G."/>
            <person name="Linton E."/>
            <person name="Llaca V."/>
            <person name="Song R."/>
            <person name="Tanyolac B."/>
            <person name="Young S."/>
            <person name="Ho-Il K."/>
            <person name="Hahn J.H."/>
            <person name="Sangsakoo G."/>
            <person name="Vanavichit A."/>
            <person name="de Mattos Luiz.A.T."/>
            <person name="Zimmer P.D."/>
            <person name="Malone G."/>
            <person name="Dellagostin O."/>
            <person name="de Oliveira A.C."/>
            <person name="Bevan M."/>
            <person name="Bancroft I."/>
            <person name="Minx P."/>
            <person name="Cordum H."/>
            <person name="Wilson R."/>
            <person name="Cheng Z."/>
            <person name="Jin W."/>
            <person name="Jiang J."/>
            <person name="Leong S.A."/>
            <person name="Iwama H."/>
            <person name="Gojobori T."/>
            <person name="Itoh T."/>
            <person name="Niimura Y."/>
            <person name="Fujii Y."/>
            <person name="Habara T."/>
            <person name="Sakai H."/>
            <person name="Sato Y."/>
            <person name="Wilson G."/>
            <person name="Kumar K."/>
            <person name="McCouch S."/>
            <person name="Juretic N."/>
            <person name="Hoen D."/>
            <person name="Wright S."/>
            <person name="Bruskiewich R."/>
            <person name="Bureau T."/>
            <person name="Miyao A."/>
            <person name="Hirochika H."/>
            <person name="Nishikawa T."/>
            <person name="Kadowaki K."/>
            <person name="Sugiura M."/>
            <person name="Burr B."/>
            <person name="Sasaki T."/>
        </authorList>
    </citation>
    <scope>NUCLEOTIDE SEQUENCE [LARGE SCALE GENOMIC DNA]</scope>
    <source>
        <strain evidence="3">cv. Nipponbare</strain>
    </source>
</reference>
<evidence type="ECO:0000256" key="1">
    <source>
        <dbReference type="SAM" id="MobiDB-lite"/>
    </source>
</evidence>
<protein>
    <submittedName>
        <fullName evidence="2">Uncharacterized protein</fullName>
    </submittedName>
</protein>
<accession>Q6K3X0</accession>
<name>Q6K3X0_ORYSJ</name>
<gene>
    <name evidence="2" type="primary">P0692F07.13</name>
</gene>
<feature type="region of interest" description="Disordered" evidence="1">
    <location>
        <begin position="297"/>
        <end position="324"/>
    </location>
</feature>
<dbReference type="Proteomes" id="UP000000763">
    <property type="component" value="Chromosome 9"/>
</dbReference>